<dbReference type="InterPro" id="IPR010856">
    <property type="entry name" value="Gig2-like"/>
</dbReference>
<dbReference type="EMBL" id="KN817566">
    <property type="protein sequence ID" value="KJA20574.1"/>
    <property type="molecule type" value="Genomic_DNA"/>
</dbReference>
<name>A0A0D2NP48_HYPSF</name>
<sequence>MSLPPRFADLKASIAASYPDFEQNATRSWAEVLRELDEVTKQIKEEGADYIPQVNFADLQNLNEEELLRIKRRGSVIIKDIVPDEQAVKWKEELKEFVAANPTVQGEPADDKQFFHLYWTKPQVQARSHPNVLAATVWLNKLYTAKPGAAISKFDGVDLDVPLTYADRFRIRKPGVGWNFHPPHIDGGTIERWEDPTFRRCFEDILTGNWRRHDPFHLEGRLDARSSLYGRPNQSSIFRSFQGWLAMSETAPTQGTLRVFPDVLLSNAYLILRPFFTPTAPADSEEIYNPASWKFDISAPDFPGIYPRDGGYAGPRPTPALHPNMRLGDSMTSVPKVNPGDAVFWHCDVVHAVETDHVGTGDSAVMYIPAVPMTPQNQAYIERQKASFLSGQRPPDFPRGEAEVGYVGVAGVDDVISKEGRRAMGLMVDSVA</sequence>
<dbReference type="OrthoDB" id="8249012at2759"/>
<evidence type="ECO:0000313" key="2">
    <source>
        <dbReference type="Proteomes" id="UP000054270"/>
    </source>
</evidence>
<protein>
    <recommendedName>
        <fullName evidence="3">DUF1479-domain-containing protein</fullName>
    </recommendedName>
</protein>
<accession>A0A0D2NP48</accession>
<reference evidence="2" key="1">
    <citation type="submission" date="2014-04" db="EMBL/GenBank/DDBJ databases">
        <title>Evolutionary Origins and Diversification of the Mycorrhizal Mutualists.</title>
        <authorList>
            <consortium name="DOE Joint Genome Institute"/>
            <consortium name="Mycorrhizal Genomics Consortium"/>
            <person name="Kohler A."/>
            <person name="Kuo A."/>
            <person name="Nagy L.G."/>
            <person name="Floudas D."/>
            <person name="Copeland A."/>
            <person name="Barry K.W."/>
            <person name="Cichocki N."/>
            <person name="Veneault-Fourrey C."/>
            <person name="LaButti K."/>
            <person name="Lindquist E.A."/>
            <person name="Lipzen A."/>
            <person name="Lundell T."/>
            <person name="Morin E."/>
            <person name="Murat C."/>
            <person name="Riley R."/>
            <person name="Ohm R."/>
            <person name="Sun H."/>
            <person name="Tunlid A."/>
            <person name="Henrissat B."/>
            <person name="Grigoriev I.V."/>
            <person name="Hibbett D.S."/>
            <person name="Martin F."/>
        </authorList>
    </citation>
    <scope>NUCLEOTIDE SEQUENCE [LARGE SCALE GENOMIC DNA]</scope>
    <source>
        <strain evidence="2">FD-334 SS-4</strain>
    </source>
</reference>
<gene>
    <name evidence="1" type="ORF">HYPSUDRAFT_68444</name>
</gene>
<proteinExistence type="predicted"/>
<dbReference type="PANTHER" id="PTHR30613">
    <property type="entry name" value="UNCHARACTERIZED PROTEIN YBIU-RELATED"/>
    <property type="match status" value="1"/>
</dbReference>
<evidence type="ECO:0000313" key="1">
    <source>
        <dbReference type="EMBL" id="KJA20574.1"/>
    </source>
</evidence>
<dbReference type="Pfam" id="PF07350">
    <property type="entry name" value="Gig2-like"/>
    <property type="match status" value="1"/>
</dbReference>
<dbReference type="OMA" id="PWDLTGR"/>
<evidence type="ECO:0008006" key="3">
    <source>
        <dbReference type="Google" id="ProtNLM"/>
    </source>
</evidence>
<dbReference type="Proteomes" id="UP000054270">
    <property type="component" value="Unassembled WGS sequence"/>
</dbReference>
<dbReference type="InterPro" id="IPR027443">
    <property type="entry name" value="IPNS-like_sf"/>
</dbReference>
<dbReference type="PANTHER" id="PTHR30613:SF1">
    <property type="entry name" value="DUF1479 DOMAIN PROTEIN (AFU_ORTHOLOGUE AFUA_5G09280)"/>
    <property type="match status" value="1"/>
</dbReference>
<dbReference type="Gene3D" id="2.60.120.330">
    <property type="entry name" value="B-lactam Antibiotic, Isopenicillin N Synthase, Chain"/>
    <property type="match status" value="1"/>
</dbReference>
<dbReference type="SUPFAM" id="SSF51197">
    <property type="entry name" value="Clavaminate synthase-like"/>
    <property type="match status" value="1"/>
</dbReference>
<organism evidence="1 2">
    <name type="scientific">Hypholoma sublateritium (strain FD-334 SS-4)</name>
    <dbReference type="NCBI Taxonomy" id="945553"/>
    <lineage>
        <taxon>Eukaryota</taxon>
        <taxon>Fungi</taxon>
        <taxon>Dikarya</taxon>
        <taxon>Basidiomycota</taxon>
        <taxon>Agaricomycotina</taxon>
        <taxon>Agaricomycetes</taxon>
        <taxon>Agaricomycetidae</taxon>
        <taxon>Agaricales</taxon>
        <taxon>Agaricineae</taxon>
        <taxon>Strophariaceae</taxon>
        <taxon>Hypholoma</taxon>
    </lineage>
</organism>
<dbReference type="STRING" id="945553.A0A0D2NP48"/>
<dbReference type="AlphaFoldDB" id="A0A0D2NP48"/>
<keyword evidence="2" id="KW-1185">Reference proteome</keyword>